<dbReference type="Proteomes" id="UP000812440">
    <property type="component" value="Chromosome 4"/>
</dbReference>
<dbReference type="EMBL" id="JAACNH010000007">
    <property type="protein sequence ID" value="KAG8436762.1"/>
    <property type="molecule type" value="Genomic_DNA"/>
</dbReference>
<keyword evidence="1" id="KW-0472">Membrane</keyword>
<evidence type="ECO:0000313" key="2">
    <source>
        <dbReference type="EMBL" id="KAG8436762.1"/>
    </source>
</evidence>
<feature type="transmembrane region" description="Helical" evidence="1">
    <location>
        <begin position="58"/>
        <end position="83"/>
    </location>
</feature>
<evidence type="ECO:0000256" key="1">
    <source>
        <dbReference type="SAM" id="Phobius"/>
    </source>
</evidence>
<dbReference type="AlphaFoldDB" id="A0A8T2IXU0"/>
<reference evidence="2" key="1">
    <citation type="thesis" date="2020" institute="ProQuest LLC" country="789 East Eisenhower Parkway, Ann Arbor, MI, USA">
        <title>Comparative Genomics and Chromosome Evolution.</title>
        <authorList>
            <person name="Mudd A.B."/>
        </authorList>
    </citation>
    <scope>NUCLEOTIDE SEQUENCE</scope>
    <source>
        <strain evidence="2">Female2</strain>
        <tissue evidence="2">Blood</tissue>
    </source>
</reference>
<protein>
    <submittedName>
        <fullName evidence="2">Uncharacterized protein</fullName>
    </submittedName>
</protein>
<keyword evidence="3" id="KW-1185">Reference proteome</keyword>
<accession>A0A8T2IXU0</accession>
<organism evidence="2 3">
    <name type="scientific">Hymenochirus boettgeri</name>
    <name type="common">Congo dwarf clawed frog</name>
    <dbReference type="NCBI Taxonomy" id="247094"/>
    <lineage>
        <taxon>Eukaryota</taxon>
        <taxon>Metazoa</taxon>
        <taxon>Chordata</taxon>
        <taxon>Craniata</taxon>
        <taxon>Vertebrata</taxon>
        <taxon>Euteleostomi</taxon>
        <taxon>Amphibia</taxon>
        <taxon>Batrachia</taxon>
        <taxon>Anura</taxon>
        <taxon>Pipoidea</taxon>
        <taxon>Pipidae</taxon>
        <taxon>Pipinae</taxon>
        <taxon>Hymenochirus</taxon>
    </lineage>
</organism>
<proteinExistence type="predicted"/>
<keyword evidence="1" id="KW-1133">Transmembrane helix</keyword>
<keyword evidence="1" id="KW-0812">Transmembrane</keyword>
<evidence type="ECO:0000313" key="3">
    <source>
        <dbReference type="Proteomes" id="UP000812440"/>
    </source>
</evidence>
<comment type="caution">
    <text evidence="2">The sequence shown here is derived from an EMBL/GenBank/DDBJ whole genome shotgun (WGS) entry which is preliminary data.</text>
</comment>
<gene>
    <name evidence="2" type="ORF">GDO86_007738</name>
</gene>
<sequence length="87" mass="10461">MVWTLMWCKKCNFCILIFIHTYNLKEVGTLMILKGVKVSCSDNFPSIGTRYNFLKKKILFNVFLLHCLNKCFMFIFIYCTHYWQLSN</sequence>
<name>A0A8T2IXU0_9PIPI</name>